<gene>
    <name evidence="1" type="ORF">T11_14103</name>
</gene>
<dbReference type="AlphaFoldDB" id="A0A0V1E3X4"/>
<name>A0A0V1E3X4_9BILA</name>
<dbReference type="EMBL" id="JYDP01007447">
    <property type="protein sequence ID" value="KRY68507.1"/>
    <property type="molecule type" value="Genomic_DNA"/>
</dbReference>
<organism evidence="1 2">
    <name type="scientific">Trichinella zimbabwensis</name>
    <dbReference type="NCBI Taxonomy" id="268475"/>
    <lineage>
        <taxon>Eukaryota</taxon>
        <taxon>Metazoa</taxon>
        <taxon>Ecdysozoa</taxon>
        <taxon>Nematoda</taxon>
        <taxon>Enoplea</taxon>
        <taxon>Dorylaimia</taxon>
        <taxon>Trichinellida</taxon>
        <taxon>Trichinellidae</taxon>
        <taxon>Trichinella</taxon>
    </lineage>
</organism>
<comment type="caution">
    <text evidence="1">The sequence shown here is derived from an EMBL/GenBank/DDBJ whole genome shotgun (WGS) entry which is preliminary data.</text>
</comment>
<evidence type="ECO:0000313" key="1">
    <source>
        <dbReference type="EMBL" id="KRY68507.1"/>
    </source>
</evidence>
<evidence type="ECO:0000313" key="2">
    <source>
        <dbReference type="Proteomes" id="UP000055024"/>
    </source>
</evidence>
<dbReference type="Proteomes" id="UP000055024">
    <property type="component" value="Unassembled WGS sequence"/>
</dbReference>
<keyword evidence="2" id="KW-1185">Reference proteome</keyword>
<protein>
    <submittedName>
        <fullName evidence="1">Uncharacterized protein</fullName>
    </submittedName>
</protein>
<accession>A0A0V1E3X4</accession>
<reference evidence="1 2" key="1">
    <citation type="submission" date="2015-01" db="EMBL/GenBank/DDBJ databases">
        <title>Evolution of Trichinella species and genotypes.</title>
        <authorList>
            <person name="Korhonen P.K."/>
            <person name="Edoardo P."/>
            <person name="Giuseppe L.R."/>
            <person name="Gasser R.B."/>
        </authorList>
    </citation>
    <scope>NUCLEOTIDE SEQUENCE [LARGE SCALE GENOMIC DNA]</scope>
    <source>
        <strain evidence="1">ISS1029</strain>
    </source>
</reference>
<proteinExistence type="predicted"/>
<sequence length="40" mass="4559">MSCSSNTTLLWCECLLPLQISRSPSSTLTLCSLTRWEFLH</sequence>